<organism evidence="7 8">
    <name type="scientific">Streptomyces amakusaensis</name>
    <dbReference type="NCBI Taxonomy" id="67271"/>
    <lineage>
        <taxon>Bacteria</taxon>
        <taxon>Bacillati</taxon>
        <taxon>Actinomycetota</taxon>
        <taxon>Actinomycetes</taxon>
        <taxon>Kitasatosporales</taxon>
        <taxon>Streptomycetaceae</taxon>
        <taxon>Streptomyces</taxon>
    </lineage>
</organism>
<comment type="caution">
    <text evidence="7">The sequence shown here is derived from an EMBL/GenBank/DDBJ whole genome shotgun (WGS) entry which is preliminary data.</text>
</comment>
<dbReference type="InterPro" id="IPR027417">
    <property type="entry name" value="P-loop_NTPase"/>
</dbReference>
<keyword evidence="4" id="KW-0175">Coiled coil</keyword>
<dbReference type="Gene3D" id="3.40.50.300">
    <property type="entry name" value="P-loop containing nucleotide triphosphate hydrolases"/>
    <property type="match status" value="2"/>
</dbReference>
<keyword evidence="8" id="KW-1185">Reference proteome</keyword>
<dbReference type="SUPFAM" id="SSF52540">
    <property type="entry name" value="P-loop containing nucleoside triphosphate hydrolases"/>
    <property type="match status" value="2"/>
</dbReference>
<evidence type="ECO:0000256" key="2">
    <source>
        <dbReference type="ARBA" id="ARBA00022741"/>
    </source>
</evidence>
<dbReference type="CDD" id="cd03221">
    <property type="entry name" value="ABCF_EF-3"/>
    <property type="match status" value="1"/>
</dbReference>
<feature type="region of interest" description="Disordered" evidence="5">
    <location>
        <begin position="61"/>
        <end position="80"/>
    </location>
</feature>
<dbReference type="PROSITE" id="PS50893">
    <property type="entry name" value="ABC_TRANSPORTER_2"/>
    <property type="match status" value="2"/>
</dbReference>
<dbReference type="InterPro" id="IPR050611">
    <property type="entry name" value="ABCF"/>
</dbReference>
<reference evidence="8" key="1">
    <citation type="journal article" date="2019" name="Int. J. Syst. Evol. Microbiol.">
        <title>The Global Catalogue of Microorganisms (GCM) 10K type strain sequencing project: providing services to taxonomists for standard genome sequencing and annotation.</title>
        <authorList>
            <consortium name="The Broad Institute Genomics Platform"/>
            <consortium name="The Broad Institute Genome Sequencing Center for Infectious Disease"/>
            <person name="Wu L."/>
            <person name="Ma J."/>
        </authorList>
    </citation>
    <scope>NUCLEOTIDE SEQUENCE [LARGE SCALE GENOMIC DNA]</scope>
    <source>
        <strain evidence="8">PCU 266</strain>
    </source>
</reference>
<dbReference type="EMBL" id="JBHSKP010000019">
    <property type="protein sequence ID" value="MFC5155079.1"/>
    <property type="molecule type" value="Genomic_DNA"/>
</dbReference>
<evidence type="ECO:0000256" key="4">
    <source>
        <dbReference type="SAM" id="Coils"/>
    </source>
</evidence>
<feature type="domain" description="ABC transporter" evidence="6">
    <location>
        <begin position="344"/>
        <end position="545"/>
    </location>
</feature>
<keyword evidence="1" id="KW-0677">Repeat</keyword>
<evidence type="ECO:0000313" key="7">
    <source>
        <dbReference type="EMBL" id="MFC5155079.1"/>
    </source>
</evidence>
<feature type="coiled-coil region" evidence="4">
    <location>
        <begin position="246"/>
        <end position="273"/>
    </location>
</feature>
<proteinExistence type="predicted"/>
<evidence type="ECO:0000256" key="5">
    <source>
        <dbReference type="SAM" id="MobiDB-lite"/>
    </source>
</evidence>
<evidence type="ECO:0000256" key="1">
    <source>
        <dbReference type="ARBA" id="ARBA00022737"/>
    </source>
</evidence>
<evidence type="ECO:0000313" key="8">
    <source>
        <dbReference type="Proteomes" id="UP001596160"/>
    </source>
</evidence>
<evidence type="ECO:0000259" key="6">
    <source>
        <dbReference type="PROSITE" id="PS50893"/>
    </source>
</evidence>
<dbReference type="SMART" id="SM00382">
    <property type="entry name" value="AAA"/>
    <property type="match status" value="2"/>
</dbReference>
<name>A0ABW0ARH5_9ACTN</name>
<sequence>MTATLVAKDLAAGHGDRSLFTGLDLVVAPGDVIGLVGVNGAGKSTLLRLLAGLDRPEHGELRLSPPAANVGHLPQEPERRAGENVREFLARRTGVAAAQIAMDEATTALVEGAPGADDAYATSLERWLALGGADLDERAEDTAATLGLTVGLELPMTALSGGQAARAGLASLLLSRYDLFLLDEPTNDLDLDGLDRLESYVRGLRAGTVVVSHDREFLTRTVTKVLELDLAQQQVTLFGGGYTAYLEERETARRHAREEYEEYADKKSALEGRAQMQRGWMDKGVKNARRKAGDNDKLGRKFRSEASEKQAAKARQTQRMIERLDTVEEPRKEWELRMEIAAAPRSGSVVATLREAAVRRGGFAFGPASLQIDWADRVAITGANGSGKSTLLAALLGRLPLDSGSAHLGPGVVVGEVDQARGLFHGPQTLLDAFCAAVPDTEPAEVRTLLAKFGLKAAHVLRPATTLSPGERTRAALALLQGRGVNLLVLDEPTNHLDLVAIEQLESALDSYNGTLLLVTHDRRMLEAVRTTRRIRVTDGRITES</sequence>
<evidence type="ECO:0000256" key="3">
    <source>
        <dbReference type="ARBA" id="ARBA00022840"/>
    </source>
</evidence>
<accession>A0ABW0ARH5</accession>
<feature type="domain" description="ABC transporter" evidence="6">
    <location>
        <begin position="5"/>
        <end position="264"/>
    </location>
</feature>
<dbReference type="Pfam" id="PF00005">
    <property type="entry name" value="ABC_tran"/>
    <property type="match status" value="2"/>
</dbReference>
<dbReference type="PANTHER" id="PTHR19211">
    <property type="entry name" value="ATP-BINDING TRANSPORT PROTEIN-RELATED"/>
    <property type="match status" value="1"/>
</dbReference>
<dbReference type="PANTHER" id="PTHR19211:SF123">
    <property type="entry name" value="ABC TRANSPORTER"/>
    <property type="match status" value="1"/>
</dbReference>
<dbReference type="PROSITE" id="PS00211">
    <property type="entry name" value="ABC_TRANSPORTER_1"/>
    <property type="match status" value="1"/>
</dbReference>
<keyword evidence="2" id="KW-0547">Nucleotide-binding</keyword>
<dbReference type="InterPro" id="IPR003439">
    <property type="entry name" value="ABC_transporter-like_ATP-bd"/>
</dbReference>
<gene>
    <name evidence="7" type="ORF">ACFPRH_25420</name>
</gene>
<keyword evidence="3 7" id="KW-0067">ATP-binding</keyword>
<dbReference type="GO" id="GO:0005524">
    <property type="term" value="F:ATP binding"/>
    <property type="evidence" value="ECO:0007669"/>
    <property type="project" value="UniProtKB-KW"/>
</dbReference>
<dbReference type="InterPro" id="IPR003593">
    <property type="entry name" value="AAA+_ATPase"/>
</dbReference>
<dbReference type="InterPro" id="IPR017871">
    <property type="entry name" value="ABC_transporter-like_CS"/>
</dbReference>
<protein>
    <submittedName>
        <fullName evidence="7">ABC-F family ATP-binding cassette domain-containing protein</fullName>
    </submittedName>
</protein>
<dbReference type="RefSeq" id="WP_344474520.1">
    <property type="nucleotide sequence ID" value="NZ_BAAASB010000004.1"/>
</dbReference>
<dbReference type="Proteomes" id="UP001596160">
    <property type="component" value="Unassembled WGS sequence"/>
</dbReference>